<protein>
    <submittedName>
        <fullName evidence="3">DNA helicase</fullName>
    </submittedName>
</protein>
<evidence type="ECO:0000313" key="3">
    <source>
        <dbReference type="EMBL" id="GJT86219.1"/>
    </source>
</evidence>
<evidence type="ECO:0000256" key="1">
    <source>
        <dbReference type="SAM" id="MobiDB-lite"/>
    </source>
</evidence>
<keyword evidence="3" id="KW-0067">ATP-binding</keyword>
<dbReference type="Pfam" id="PF14214">
    <property type="entry name" value="Helitron_like_N"/>
    <property type="match status" value="1"/>
</dbReference>
<proteinExistence type="predicted"/>
<keyword evidence="3" id="KW-0547">Nucleotide-binding</keyword>
<dbReference type="Gene3D" id="3.30.70.330">
    <property type="match status" value="1"/>
</dbReference>
<feature type="compositionally biased region" description="Acidic residues" evidence="1">
    <location>
        <begin position="896"/>
        <end position="911"/>
    </location>
</feature>
<dbReference type="Proteomes" id="UP001151760">
    <property type="component" value="Unassembled WGS sequence"/>
</dbReference>
<feature type="region of interest" description="Disordered" evidence="1">
    <location>
        <begin position="918"/>
        <end position="967"/>
    </location>
</feature>
<keyword evidence="3" id="KW-0378">Hydrolase</keyword>
<feature type="region of interest" description="Disordered" evidence="1">
    <location>
        <begin position="892"/>
        <end position="911"/>
    </location>
</feature>
<sequence length="1257" mass="143786">MGLNCHFHFMFKIKASKELSVMINEAQNCGKSGLELQISKQKQTPDMAATTLRVWLPRQDSGINELINNGRGPYIFKIYGQIYHWIGTLCPFVGDPPRFCQLYIYDTQNEVANRLQHFGGSESCGLDPHTVEGLIHLLDECNELVRLFRTDRDKCNEQSVPDFKIRLYSVVGAREYDLPTSQTLGAIVFKSGHNTETDYDFHKRFDSYGLQFRAGRLFQQYVVGVYCYIEQNRTDYYTQHQADIRKDYLSGIYDAISQGDREGCEIGSRILLPMSFTGGPRYMYSHYLDALAICRVLGNPQYFITFTCNVNWPEIKRHIEEYLGLLPGDRADIVVRVFQHKVNDFCNYLTTSQLFGSVRGLLYTIEFQKWGLPHCHTLLWVDNKDKIQHTADVDRYISAELPDPKTDPDGYPVISEMMVHGPCSPIDPNASCMKEGEYSKNFPKKFNRETFFDKNGHIHYRRRDTGVEVTRRGIDLDNCYTVPYNRQLCLTFHAHINVECCGWSMLIKYFFKYISKGTDKTVAQITKHVGESDEHVGRTEVHVDEIQNFVDGHFICPHEACWQILKFKIHNRHPVVQHGANLKAVDLTDNNIALNLDEELLREVVANLLSCSKRTKEEDVLKISTSVFMTNFPEQASAKDIWNACKLYGHVVDAFIPNKRSKAGKRFEFMRFIKVFDVKHLVGNLCTVWIGRHRIHANAARFHRPKGSTSSHQPAMKEKIRDSSIGNTKDNGHRDDDYLCGLNGKVNEVGVLENLKVALGNEGFTDIDLRYMGGLWVMIAFDSVEAKEKFLLSTGVCSWFSQLIQASSEFITDERVTMVEIEGIPLKVWNENTFIRIASKWGTLLNVENLEKENYHCKRLCVLTKSMSHIFESFKINYKGKTHWVRAIEIPGWTPDLDDQNDEESDSEDEECEEVFKKDFGESDEEVQGENDVSRVSDTEVEEENPKSKDGVVSSEQNGKQSEDPFNIYSLLNKDKMKNNKEASTKESLEYPPGFTPRENDVENVEMDNQKDNCDGEFGNVNNISDEVNFSSGFNTYKKAGGESMDSDHCRESEGSRKGGSILMLMDELVKVGQTMGYNMDGCMKNIEEIIESQGVDGVNFLTLQETKMESIDLFEIKRCWGNFAFDYVHSASVGKSGGILCVWDPNAFKKLNSTDSTALDYFVMDSRKVVCLMAKLLAYLLRCYAAKDVGQNEKDMGLLVNENKLKYLNKRRFVFGKECRQLLFCLKLQKNMGYNRSLADLEMIIDKGDAVVDNLH</sequence>
<feature type="domain" description="Helitron helicase-like" evidence="2">
    <location>
        <begin position="201"/>
        <end position="379"/>
    </location>
</feature>
<feature type="region of interest" description="Disordered" evidence="1">
    <location>
        <begin position="702"/>
        <end position="731"/>
    </location>
</feature>
<reference evidence="3" key="1">
    <citation type="journal article" date="2022" name="Int. J. Mol. Sci.">
        <title>Draft Genome of Tanacetum Coccineum: Genomic Comparison of Closely Related Tanacetum-Family Plants.</title>
        <authorList>
            <person name="Yamashiro T."/>
            <person name="Shiraishi A."/>
            <person name="Nakayama K."/>
            <person name="Satake H."/>
        </authorList>
    </citation>
    <scope>NUCLEOTIDE SEQUENCE</scope>
</reference>
<dbReference type="InterPro" id="IPR012677">
    <property type="entry name" value="Nucleotide-bd_a/b_plait_sf"/>
</dbReference>
<feature type="region of interest" description="Disordered" evidence="1">
    <location>
        <begin position="980"/>
        <end position="1000"/>
    </location>
</feature>
<dbReference type="CDD" id="cd00590">
    <property type="entry name" value="RRM_SF"/>
    <property type="match status" value="1"/>
</dbReference>
<gene>
    <name evidence="3" type="ORF">Tco_1067936</name>
</gene>
<evidence type="ECO:0000259" key="2">
    <source>
        <dbReference type="Pfam" id="PF14214"/>
    </source>
</evidence>
<comment type="caution">
    <text evidence="3">The sequence shown here is derived from an EMBL/GenBank/DDBJ whole genome shotgun (WGS) entry which is preliminary data.</text>
</comment>
<dbReference type="GO" id="GO:0004386">
    <property type="term" value="F:helicase activity"/>
    <property type="evidence" value="ECO:0007669"/>
    <property type="project" value="UniProtKB-KW"/>
</dbReference>
<keyword evidence="4" id="KW-1185">Reference proteome</keyword>
<dbReference type="InterPro" id="IPR025476">
    <property type="entry name" value="Helitron_helicase-like"/>
</dbReference>
<dbReference type="PANTHER" id="PTHR45786:SF74">
    <property type="entry name" value="ATP-DEPENDENT DNA HELICASE"/>
    <property type="match status" value="1"/>
</dbReference>
<dbReference type="SUPFAM" id="SSF54928">
    <property type="entry name" value="RNA-binding domain, RBD"/>
    <property type="match status" value="1"/>
</dbReference>
<feature type="compositionally biased region" description="Basic and acidic residues" evidence="1">
    <location>
        <begin position="932"/>
        <end position="950"/>
    </location>
</feature>
<organism evidence="3 4">
    <name type="scientific">Tanacetum coccineum</name>
    <dbReference type="NCBI Taxonomy" id="301880"/>
    <lineage>
        <taxon>Eukaryota</taxon>
        <taxon>Viridiplantae</taxon>
        <taxon>Streptophyta</taxon>
        <taxon>Embryophyta</taxon>
        <taxon>Tracheophyta</taxon>
        <taxon>Spermatophyta</taxon>
        <taxon>Magnoliopsida</taxon>
        <taxon>eudicotyledons</taxon>
        <taxon>Gunneridae</taxon>
        <taxon>Pentapetalae</taxon>
        <taxon>asterids</taxon>
        <taxon>campanulids</taxon>
        <taxon>Asterales</taxon>
        <taxon>Asteraceae</taxon>
        <taxon>Asteroideae</taxon>
        <taxon>Anthemideae</taxon>
        <taxon>Anthemidinae</taxon>
        <taxon>Tanacetum</taxon>
    </lineage>
</organism>
<dbReference type="PANTHER" id="PTHR45786">
    <property type="entry name" value="DNA BINDING PROTEIN-LIKE"/>
    <property type="match status" value="1"/>
</dbReference>
<feature type="compositionally biased region" description="Basic and acidic residues" evidence="1">
    <location>
        <begin position="980"/>
        <end position="989"/>
    </location>
</feature>
<dbReference type="InterPro" id="IPR035979">
    <property type="entry name" value="RBD_domain_sf"/>
</dbReference>
<evidence type="ECO:0000313" key="4">
    <source>
        <dbReference type="Proteomes" id="UP001151760"/>
    </source>
</evidence>
<dbReference type="EMBL" id="BQNB010019525">
    <property type="protein sequence ID" value="GJT86219.1"/>
    <property type="molecule type" value="Genomic_DNA"/>
</dbReference>
<accession>A0ABQ5HFM6</accession>
<reference evidence="3" key="2">
    <citation type="submission" date="2022-01" db="EMBL/GenBank/DDBJ databases">
        <authorList>
            <person name="Yamashiro T."/>
            <person name="Shiraishi A."/>
            <person name="Satake H."/>
            <person name="Nakayama K."/>
        </authorList>
    </citation>
    <scope>NUCLEOTIDE SEQUENCE</scope>
</reference>
<name>A0ABQ5HFM6_9ASTR</name>
<keyword evidence="3" id="KW-0347">Helicase</keyword>